<comment type="caution">
    <text evidence="3">The sequence shown here is derived from an EMBL/GenBank/DDBJ whole genome shotgun (WGS) entry which is preliminary data.</text>
</comment>
<evidence type="ECO:0000259" key="2">
    <source>
        <dbReference type="SMART" id="SM00460"/>
    </source>
</evidence>
<dbReference type="RefSeq" id="WP_254090054.1">
    <property type="nucleotide sequence ID" value="NZ_JAHESC010000011.1"/>
</dbReference>
<dbReference type="AlphaFoldDB" id="A0AAP2D989"/>
<dbReference type="InterPro" id="IPR002931">
    <property type="entry name" value="Transglutaminase-like"/>
</dbReference>
<accession>A0AAP2D989</accession>
<protein>
    <recommendedName>
        <fullName evidence="2">Transglutaminase-like domain-containing protein</fullName>
    </recommendedName>
</protein>
<feature type="signal peptide" evidence="1">
    <location>
        <begin position="1"/>
        <end position="20"/>
    </location>
</feature>
<sequence length="330" mass="37392">MMRTLLFVICSLLVPVALSAQQAHFTKLHWAKADSVAACYPRHAVTDPKTLSDKLTRSLTTDAEKFRAIYTWVCTNIASDYSLFRLNQHQSNKLKDDAAALDAWRRQFSRRVFQVLGRHHRTVCTGYAYLLRELARHAGIRCVIVDGYGRTVQANIRGEGDVNHSWNAVQLDGQWYLCDATWSSGAIDPAQGIFIKNYDDRYFLADPAMFVRNHYPVDTAYMLLKDKPSLQAFLYAPLIYGNIYKYKAMPVSPSTFDVEVVKGETVMFQLEGEAVGSVTVRSGSLSEDVAVAPEGDDRYCFDYTFTARGRHVVHVLIDALYAWTYTVQVR</sequence>
<reference evidence="3 4" key="1">
    <citation type="submission" date="2021-05" db="EMBL/GenBank/DDBJ databases">
        <title>A Polyphasic approach of four new species of the genus Ohtaekwangia: Ohtaekwangia histidinii sp. nov., Ohtaekwangia cretensis sp. nov., Ohtaekwangia indiensis sp. nov., Ohtaekwangia reichenbachii sp. nov. from diverse environment.</title>
        <authorList>
            <person name="Octaviana S."/>
        </authorList>
    </citation>
    <scope>NUCLEOTIDE SEQUENCE [LARGE SCALE GENOMIC DNA]</scope>
    <source>
        <strain evidence="3 4">PWU37</strain>
    </source>
</reference>
<dbReference type="PANTHER" id="PTHR46333:SF2">
    <property type="entry name" value="CYTOKINESIS PROTEIN 3"/>
    <property type="match status" value="1"/>
</dbReference>
<evidence type="ECO:0000256" key="1">
    <source>
        <dbReference type="SAM" id="SignalP"/>
    </source>
</evidence>
<feature type="chain" id="PRO_5043008663" description="Transglutaminase-like domain-containing protein" evidence="1">
    <location>
        <begin position="21"/>
        <end position="330"/>
    </location>
</feature>
<dbReference type="InterPro" id="IPR052557">
    <property type="entry name" value="CAP/Cytokinesis_protein"/>
</dbReference>
<dbReference type="Gene3D" id="3.10.620.30">
    <property type="match status" value="1"/>
</dbReference>
<dbReference type="Proteomes" id="UP001319180">
    <property type="component" value="Unassembled WGS sequence"/>
</dbReference>
<evidence type="ECO:0000313" key="4">
    <source>
        <dbReference type="Proteomes" id="UP001319180"/>
    </source>
</evidence>
<dbReference type="PANTHER" id="PTHR46333">
    <property type="entry name" value="CYTOKINESIS PROTEIN 3"/>
    <property type="match status" value="1"/>
</dbReference>
<evidence type="ECO:0000313" key="3">
    <source>
        <dbReference type="EMBL" id="MBT1686816.1"/>
    </source>
</evidence>
<proteinExistence type="predicted"/>
<dbReference type="SMART" id="SM00460">
    <property type="entry name" value="TGc"/>
    <property type="match status" value="1"/>
</dbReference>
<dbReference type="Pfam" id="PF01841">
    <property type="entry name" value="Transglut_core"/>
    <property type="match status" value="1"/>
</dbReference>
<gene>
    <name evidence="3" type="ORF">KK078_09620</name>
</gene>
<dbReference type="EMBL" id="JAHESC010000011">
    <property type="protein sequence ID" value="MBT1686816.1"/>
    <property type="molecule type" value="Genomic_DNA"/>
</dbReference>
<dbReference type="SUPFAM" id="SSF54001">
    <property type="entry name" value="Cysteine proteinases"/>
    <property type="match status" value="1"/>
</dbReference>
<organism evidence="3 4">
    <name type="scientific">Dawidia soli</name>
    <dbReference type="NCBI Taxonomy" id="2782352"/>
    <lineage>
        <taxon>Bacteria</taxon>
        <taxon>Pseudomonadati</taxon>
        <taxon>Bacteroidota</taxon>
        <taxon>Cytophagia</taxon>
        <taxon>Cytophagales</taxon>
        <taxon>Chryseotaleaceae</taxon>
        <taxon>Dawidia</taxon>
    </lineage>
</organism>
<keyword evidence="1" id="KW-0732">Signal</keyword>
<dbReference type="InterPro" id="IPR038765">
    <property type="entry name" value="Papain-like_cys_pep_sf"/>
</dbReference>
<keyword evidence="4" id="KW-1185">Reference proteome</keyword>
<name>A0AAP2D989_9BACT</name>
<dbReference type="GO" id="GO:0005737">
    <property type="term" value="C:cytoplasm"/>
    <property type="evidence" value="ECO:0007669"/>
    <property type="project" value="TreeGrafter"/>
</dbReference>
<feature type="domain" description="Transglutaminase-like" evidence="2">
    <location>
        <begin position="116"/>
        <end position="182"/>
    </location>
</feature>